<feature type="transmembrane region" description="Helical" evidence="9">
    <location>
        <begin position="99"/>
        <end position="119"/>
    </location>
</feature>
<feature type="transmembrane region" description="Helical" evidence="9">
    <location>
        <begin position="234"/>
        <end position="253"/>
    </location>
</feature>
<feature type="domain" description="PAS" evidence="11">
    <location>
        <begin position="349"/>
        <end position="390"/>
    </location>
</feature>
<sequence length="673" mass="74838">MPRKSRAPLILLFIGLVLLAAYFLWPGTWHKTLFSGLVSSNILQTAGAMYATVTLLLAYRTSNKEKLFLKYYGYGMLVHTAAQLGWTYGIIARNSEPDFIGIPETLWDTQYIFFVMALYVQYNHRIRTQRFSLGFPLDIVLYSTAAATLYWELQIEPLLSEHNFYGGIVWFSLLNSSFNVVILLLLIFLGLNGRRALSLPADLLLIAGFLVRQIGNTTYLYLLPSTEAGSAWSWISDMSWFIGSMLIGFAALAETRRKPRPRRKIPASGTSRFIQRYATTILVSIALIAIISMLGKFSPVTVGAIVTIVLLTVRLSIGIKELESADVALQQTGMNYRNLVENSLIGVFIEQEGRLVYVNRHAERIFGCEIGEMLGKPLADYIVTADRERLGKEFFACGSYDHSVRFGVTAKNRAGEDIYLELQASSAYHRGEPAISGTLLDVTDSKLSEQRLIRSEKLSVIGQLAAGVAHEIRNPLTALKGFTQLLHKSADRNRNYYEMMLTELERINYIVGEFVLLSKPNQWQRLVPCDMSRMLGDIVPIMQSQAIITNVTIQVEDDGQLPNVMCDVNQIKQVLINLMKNAIEAMPGGGMLDVRAREDNSGHVVIEVQDQGVGIPEEVIARLGEPFYTTKQSGTGLGLTVCFKIIQAHGGMLTLSSKPNEGTLAVVTLPVAK</sequence>
<evidence type="ECO:0000259" key="11">
    <source>
        <dbReference type="PROSITE" id="PS50112"/>
    </source>
</evidence>
<comment type="catalytic activity">
    <reaction evidence="1">
        <text>ATP + protein L-histidine = ADP + protein N-phospho-L-histidine.</text>
        <dbReference type="EC" id="2.7.13.3"/>
    </reaction>
</comment>
<keyword evidence="4" id="KW-0808">Transferase</keyword>
<keyword evidence="9" id="KW-1133">Transmembrane helix</keyword>
<name>A0ABW0QVI8_9BACL</name>
<dbReference type="PANTHER" id="PTHR43065">
    <property type="entry name" value="SENSOR HISTIDINE KINASE"/>
    <property type="match status" value="1"/>
</dbReference>
<dbReference type="InterPro" id="IPR003661">
    <property type="entry name" value="HisK_dim/P_dom"/>
</dbReference>
<dbReference type="PROSITE" id="PS50109">
    <property type="entry name" value="HIS_KIN"/>
    <property type="match status" value="1"/>
</dbReference>
<dbReference type="CDD" id="cd00082">
    <property type="entry name" value="HisKA"/>
    <property type="match status" value="1"/>
</dbReference>
<dbReference type="Gene3D" id="3.30.565.10">
    <property type="entry name" value="Histidine kinase-like ATPase, C-terminal domain"/>
    <property type="match status" value="1"/>
</dbReference>
<dbReference type="NCBIfam" id="TIGR00229">
    <property type="entry name" value="sensory_box"/>
    <property type="match status" value="1"/>
</dbReference>
<gene>
    <name evidence="12" type="ORF">ACFPQ4_04855</name>
</gene>
<feature type="transmembrane region" description="Helical" evidence="9">
    <location>
        <begin position="163"/>
        <end position="191"/>
    </location>
</feature>
<dbReference type="GO" id="GO:0005524">
    <property type="term" value="F:ATP binding"/>
    <property type="evidence" value="ECO:0007669"/>
    <property type="project" value="UniProtKB-KW"/>
</dbReference>
<feature type="transmembrane region" description="Helical" evidence="9">
    <location>
        <begin position="71"/>
        <end position="93"/>
    </location>
</feature>
<dbReference type="SMART" id="SM00091">
    <property type="entry name" value="PAS"/>
    <property type="match status" value="1"/>
</dbReference>
<evidence type="ECO:0000256" key="4">
    <source>
        <dbReference type="ARBA" id="ARBA00022679"/>
    </source>
</evidence>
<dbReference type="InterPro" id="IPR036890">
    <property type="entry name" value="HATPase_C_sf"/>
</dbReference>
<dbReference type="PRINTS" id="PR00344">
    <property type="entry name" value="BCTRLSENSOR"/>
</dbReference>
<dbReference type="Pfam" id="PF00512">
    <property type="entry name" value="HisKA"/>
    <property type="match status" value="1"/>
</dbReference>
<dbReference type="SUPFAM" id="SSF55785">
    <property type="entry name" value="PYP-like sensor domain (PAS domain)"/>
    <property type="match status" value="1"/>
</dbReference>
<feature type="transmembrane region" description="Helical" evidence="9">
    <location>
        <begin position="37"/>
        <end position="59"/>
    </location>
</feature>
<dbReference type="InterPro" id="IPR035965">
    <property type="entry name" value="PAS-like_dom_sf"/>
</dbReference>
<dbReference type="SUPFAM" id="SSF55874">
    <property type="entry name" value="ATPase domain of HSP90 chaperone/DNA topoisomerase II/histidine kinase"/>
    <property type="match status" value="1"/>
</dbReference>
<dbReference type="Pfam" id="PF02518">
    <property type="entry name" value="HATPase_c"/>
    <property type="match status" value="1"/>
</dbReference>
<evidence type="ECO:0000256" key="2">
    <source>
        <dbReference type="ARBA" id="ARBA00012438"/>
    </source>
</evidence>
<keyword evidence="6" id="KW-0418">Kinase</keyword>
<dbReference type="EC" id="2.7.13.3" evidence="2"/>
<dbReference type="InterPro" id="IPR005467">
    <property type="entry name" value="His_kinase_dom"/>
</dbReference>
<proteinExistence type="predicted"/>
<dbReference type="SUPFAM" id="SSF47384">
    <property type="entry name" value="Homodimeric domain of signal transducing histidine kinase"/>
    <property type="match status" value="1"/>
</dbReference>
<dbReference type="EMBL" id="JBHSNC010000012">
    <property type="protein sequence ID" value="MFC5528785.1"/>
    <property type="molecule type" value="Genomic_DNA"/>
</dbReference>
<dbReference type="InterPro" id="IPR013767">
    <property type="entry name" value="PAS_fold"/>
</dbReference>
<dbReference type="SMART" id="SM00387">
    <property type="entry name" value="HATPase_c"/>
    <property type="match status" value="1"/>
</dbReference>
<dbReference type="CDD" id="cd00130">
    <property type="entry name" value="PAS"/>
    <property type="match status" value="1"/>
</dbReference>
<keyword evidence="13" id="KW-1185">Reference proteome</keyword>
<reference evidence="13" key="1">
    <citation type="journal article" date="2019" name="Int. J. Syst. Evol. Microbiol.">
        <title>The Global Catalogue of Microorganisms (GCM) 10K type strain sequencing project: providing services to taxonomists for standard genome sequencing and annotation.</title>
        <authorList>
            <consortium name="The Broad Institute Genomics Platform"/>
            <consortium name="The Broad Institute Genome Sequencing Center for Infectious Disease"/>
            <person name="Wu L."/>
            <person name="Ma J."/>
        </authorList>
    </citation>
    <scope>NUCLEOTIDE SEQUENCE [LARGE SCALE GENOMIC DNA]</scope>
    <source>
        <strain evidence="13">CGMCC 1.18578</strain>
    </source>
</reference>
<evidence type="ECO:0000256" key="5">
    <source>
        <dbReference type="ARBA" id="ARBA00022741"/>
    </source>
</evidence>
<dbReference type="Proteomes" id="UP001596108">
    <property type="component" value="Unassembled WGS sequence"/>
</dbReference>
<dbReference type="PANTHER" id="PTHR43065:SF10">
    <property type="entry name" value="PEROXIDE STRESS-ACTIVATED HISTIDINE KINASE MAK3"/>
    <property type="match status" value="1"/>
</dbReference>
<dbReference type="InterPro" id="IPR036097">
    <property type="entry name" value="HisK_dim/P_sf"/>
</dbReference>
<dbReference type="RefSeq" id="WP_378110646.1">
    <property type="nucleotide sequence ID" value="NZ_JBHSNC010000012.1"/>
</dbReference>
<dbReference type="InterPro" id="IPR000014">
    <property type="entry name" value="PAS"/>
</dbReference>
<dbReference type="Gene3D" id="1.10.287.130">
    <property type="match status" value="1"/>
</dbReference>
<keyword evidence="9" id="KW-0812">Transmembrane</keyword>
<evidence type="ECO:0000313" key="12">
    <source>
        <dbReference type="EMBL" id="MFC5528785.1"/>
    </source>
</evidence>
<dbReference type="Gene3D" id="3.30.450.20">
    <property type="entry name" value="PAS domain"/>
    <property type="match status" value="1"/>
</dbReference>
<dbReference type="PROSITE" id="PS50112">
    <property type="entry name" value="PAS"/>
    <property type="match status" value="1"/>
</dbReference>
<feature type="transmembrane region" description="Helical" evidence="9">
    <location>
        <begin position="203"/>
        <end position="222"/>
    </location>
</feature>
<dbReference type="InterPro" id="IPR003594">
    <property type="entry name" value="HATPase_dom"/>
</dbReference>
<evidence type="ECO:0000259" key="10">
    <source>
        <dbReference type="PROSITE" id="PS50109"/>
    </source>
</evidence>
<keyword evidence="9" id="KW-0472">Membrane</keyword>
<dbReference type="Pfam" id="PF00989">
    <property type="entry name" value="PAS"/>
    <property type="match status" value="1"/>
</dbReference>
<keyword evidence="3" id="KW-0597">Phosphoprotein</keyword>
<keyword evidence="7 12" id="KW-0067">ATP-binding</keyword>
<evidence type="ECO:0000313" key="13">
    <source>
        <dbReference type="Proteomes" id="UP001596108"/>
    </source>
</evidence>
<feature type="transmembrane region" description="Helical" evidence="9">
    <location>
        <begin position="274"/>
        <end position="294"/>
    </location>
</feature>
<dbReference type="SMART" id="SM00388">
    <property type="entry name" value="HisKA"/>
    <property type="match status" value="1"/>
</dbReference>
<feature type="domain" description="Histidine kinase" evidence="10">
    <location>
        <begin position="467"/>
        <end position="673"/>
    </location>
</feature>
<evidence type="ECO:0000256" key="9">
    <source>
        <dbReference type="SAM" id="Phobius"/>
    </source>
</evidence>
<accession>A0ABW0QVI8</accession>
<comment type="caution">
    <text evidence="12">The sequence shown here is derived from an EMBL/GenBank/DDBJ whole genome shotgun (WGS) entry which is preliminary data.</text>
</comment>
<feature type="transmembrane region" description="Helical" evidence="9">
    <location>
        <begin position="7"/>
        <end position="25"/>
    </location>
</feature>
<feature type="transmembrane region" description="Helical" evidence="9">
    <location>
        <begin position="131"/>
        <end position="151"/>
    </location>
</feature>
<evidence type="ECO:0000256" key="1">
    <source>
        <dbReference type="ARBA" id="ARBA00000085"/>
    </source>
</evidence>
<protein>
    <recommendedName>
        <fullName evidence="2">histidine kinase</fullName>
        <ecNumber evidence="2">2.7.13.3</ecNumber>
    </recommendedName>
</protein>
<evidence type="ECO:0000256" key="7">
    <source>
        <dbReference type="ARBA" id="ARBA00022840"/>
    </source>
</evidence>
<evidence type="ECO:0000256" key="8">
    <source>
        <dbReference type="ARBA" id="ARBA00023012"/>
    </source>
</evidence>
<evidence type="ECO:0000256" key="3">
    <source>
        <dbReference type="ARBA" id="ARBA00022553"/>
    </source>
</evidence>
<organism evidence="12 13">
    <name type="scientific">Cohnella yongneupensis</name>
    <dbReference type="NCBI Taxonomy" id="425006"/>
    <lineage>
        <taxon>Bacteria</taxon>
        <taxon>Bacillati</taxon>
        <taxon>Bacillota</taxon>
        <taxon>Bacilli</taxon>
        <taxon>Bacillales</taxon>
        <taxon>Paenibacillaceae</taxon>
        <taxon>Cohnella</taxon>
    </lineage>
</organism>
<keyword evidence="8" id="KW-0902">Two-component regulatory system</keyword>
<evidence type="ECO:0000256" key="6">
    <source>
        <dbReference type="ARBA" id="ARBA00022777"/>
    </source>
</evidence>
<dbReference type="InterPro" id="IPR004358">
    <property type="entry name" value="Sig_transdc_His_kin-like_C"/>
</dbReference>
<keyword evidence="5" id="KW-0547">Nucleotide-binding</keyword>